<evidence type="ECO:0000259" key="1">
    <source>
        <dbReference type="Pfam" id="PF25019"/>
    </source>
</evidence>
<keyword evidence="3" id="KW-1185">Reference proteome</keyword>
<accession>A0AAV9AUC9</accession>
<dbReference type="InterPro" id="IPR056789">
    <property type="entry name" value="LRR_R13L1-DRL21"/>
</dbReference>
<dbReference type="Proteomes" id="UP001179952">
    <property type="component" value="Unassembled WGS sequence"/>
</dbReference>
<dbReference type="PANTHER" id="PTHR47186">
    <property type="entry name" value="LEUCINE-RICH REPEAT-CONTAINING PROTEIN 57"/>
    <property type="match status" value="1"/>
</dbReference>
<reference evidence="2" key="1">
    <citation type="journal article" date="2023" name="Nat. Commun.">
        <title>Diploid and tetraploid genomes of Acorus and the evolution of monocots.</title>
        <authorList>
            <person name="Ma L."/>
            <person name="Liu K.W."/>
            <person name="Li Z."/>
            <person name="Hsiao Y.Y."/>
            <person name="Qi Y."/>
            <person name="Fu T."/>
            <person name="Tang G.D."/>
            <person name="Zhang D."/>
            <person name="Sun W.H."/>
            <person name="Liu D.K."/>
            <person name="Li Y."/>
            <person name="Chen G.Z."/>
            <person name="Liu X.D."/>
            <person name="Liao X.Y."/>
            <person name="Jiang Y.T."/>
            <person name="Yu X."/>
            <person name="Hao Y."/>
            <person name="Huang J."/>
            <person name="Zhao X.W."/>
            <person name="Ke S."/>
            <person name="Chen Y.Y."/>
            <person name="Wu W.L."/>
            <person name="Hsu J.L."/>
            <person name="Lin Y.F."/>
            <person name="Huang M.D."/>
            <person name="Li C.Y."/>
            <person name="Huang L."/>
            <person name="Wang Z.W."/>
            <person name="Zhao X."/>
            <person name="Zhong W.Y."/>
            <person name="Peng D.H."/>
            <person name="Ahmad S."/>
            <person name="Lan S."/>
            <person name="Zhang J.S."/>
            <person name="Tsai W.C."/>
            <person name="Van de Peer Y."/>
            <person name="Liu Z.J."/>
        </authorList>
    </citation>
    <scope>NUCLEOTIDE SEQUENCE</scope>
    <source>
        <strain evidence="2">SCP</strain>
    </source>
</reference>
<feature type="domain" description="R13L1/DRL21-like LRR repeat region" evidence="1">
    <location>
        <begin position="38"/>
        <end position="165"/>
    </location>
</feature>
<dbReference type="AlphaFoldDB" id="A0AAV9AUC9"/>
<dbReference type="EMBL" id="JAUJYN010000006">
    <property type="protein sequence ID" value="KAK1267885.1"/>
    <property type="molecule type" value="Genomic_DNA"/>
</dbReference>
<evidence type="ECO:0000313" key="3">
    <source>
        <dbReference type="Proteomes" id="UP001179952"/>
    </source>
</evidence>
<dbReference type="SUPFAM" id="SSF52058">
    <property type="entry name" value="L domain-like"/>
    <property type="match status" value="1"/>
</dbReference>
<gene>
    <name evidence="2" type="ORF">QJS04_geneDACA006924</name>
</gene>
<protein>
    <recommendedName>
        <fullName evidence="1">R13L1/DRL21-like LRR repeat region domain-containing protein</fullName>
    </recommendedName>
</protein>
<name>A0AAV9AUC9_ACOGR</name>
<reference evidence="2" key="2">
    <citation type="submission" date="2023-06" db="EMBL/GenBank/DDBJ databases">
        <authorList>
            <person name="Ma L."/>
            <person name="Liu K.-W."/>
            <person name="Li Z."/>
            <person name="Hsiao Y.-Y."/>
            <person name="Qi Y."/>
            <person name="Fu T."/>
            <person name="Tang G."/>
            <person name="Zhang D."/>
            <person name="Sun W.-H."/>
            <person name="Liu D.-K."/>
            <person name="Li Y."/>
            <person name="Chen G.-Z."/>
            <person name="Liu X.-D."/>
            <person name="Liao X.-Y."/>
            <person name="Jiang Y.-T."/>
            <person name="Yu X."/>
            <person name="Hao Y."/>
            <person name="Huang J."/>
            <person name="Zhao X.-W."/>
            <person name="Ke S."/>
            <person name="Chen Y.-Y."/>
            <person name="Wu W.-L."/>
            <person name="Hsu J.-L."/>
            <person name="Lin Y.-F."/>
            <person name="Huang M.-D."/>
            <person name="Li C.-Y."/>
            <person name="Huang L."/>
            <person name="Wang Z.-W."/>
            <person name="Zhao X."/>
            <person name="Zhong W.-Y."/>
            <person name="Peng D.-H."/>
            <person name="Ahmad S."/>
            <person name="Lan S."/>
            <person name="Zhang J.-S."/>
            <person name="Tsai W.-C."/>
            <person name="Van De Peer Y."/>
            <person name="Liu Z.-J."/>
        </authorList>
    </citation>
    <scope>NUCLEOTIDE SEQUENCE</scope>
    <source>
        <strain evidence="2">SCP</strain>
        <tissue evidence="2">Leaves</tissue>
    </source>
</reference>
<evidence type="ECO:0000313" key="2">
    <source>
        <dbReference type="EMBL" id="KAK1267885.1"/>
    </source>
</evidence>
<organism evidence="2 3">
    <name type="scientific">Acorus gramineus</name>
    <name type="common">Dwarf sweet flag</name>
    <dbReference type="NCBI Taxonomy" id="55184"/>
    <lineage>
        <taxon>Eukaryota</taxon>
        <taxon>Viridiplantae</taxon>
        <taxon>Streptophyta</taxon>
        <taxon>Embryophyta</taxon>
        <taxon>Tracheophyta</taxon>
        <taxon>Spermatophyta</taxon>
        <taxon>Magnoliopsida</taxon>
        <taxon>Liliopsida</taxon>
        <taxon>Acoraceae</taxon>
        <taxon>Acorus</taxon>
    </lineage>
</organism>
<dbReference type="Gene3D" id="3.80.10.10">
    <property type="entry name" value="Ribonuclease Inhibitor"/>
    <property type="match status" value="1"/>
</dbReference>
<sequence length="200" mass="21837">MMPAGIGELAHLQILSKFIIHSSNQNNEGEVSSFGSNIHELGSLSQLTHLAIGRLEKVQSGAEAKKAAMHGKTHLRNLFLSFNEVDGAVGEGEMKRLGEVFEELSPPSSLPFLEIDNFYGRELPSWMISTTSDSLLNLVCLVLSDVKFIQQLPSLGHLPHLKEFGMRNNQGIVDIGPEFVLGGGGIRRGSISPKLELVFF</sequence>
<dbReference type="InterPro" id="IPR032675">
    <property type="entry name" value="LRR_dom_sf"/>
</dbReference>
<dbReference type="PANTHER" id="PTHR47186:SF49">
    <property type="entry name" value="NB-ARC DOMAIN-CONTAINING PROTEIN"/>
    <property type="match status" value="1"/>
</dbReference>
<dbReference type="Pfam" id="PF25019">
    <property type="entry name" value="LRR_R13L1-DRL21"/>
    <property type="match status" value="1"/>
</dbReference>
<comment type="caution">
    <text evidence="2">The sequence shown here is derived from an EMBL/GenBank/DDBJ whole genome shotgun (WGS) entry which is preliminary data.</text>
</comment>
<proteinExistence type="predicted"/>